<accession>A0A2Z5FWW9</accession>
<reference evidence="2 3" key="1">
    <citation type="journal article" date="2018" name="Front. Microbiol.">
        <title>Hydrolytic Capabilities as a Key to Environmental Success: Chitinolytic and Cellulolytic Acidobacteria From Acidic Sub-arctic Soils and Boreal Peatlands.</title>
        <authorList>
            <person name="Belova S.E."/>
            <person name="Ravin N.V."/>
            <person name="Pankratov T.A."/>
            <person name="Rakitin A.L."/>
            <person name="Ivanova A.A."/>
            <person name="Beletsky A.V."/>
            <person name="Mardanov A.V."/>
            <person name="Sinninghe Damste J.S."/>
            <person name="Dedysh S.N."/>
        </authorList>
    </citation>
    <scope>NUCLEOTIDE SEQUENCE [LARGE SCALE GENOMIC DNA]</scope>
    <source>
        <strain evidence="2 3">SBC82</strain>
    </source>
</reference>
<dbReference type="PANTHER" id="PTHR37314:SF4">
    <property type="entry name" value="UPF0700 TRANSMEMBRANE PROTEIN YOAK"/>
    <property type="match status" value="1"/>
</dbReference>
<dbReference type="EMBL" id="CP030840">
    <property type="protein sequence ID" value="AXC11200.1"/>
    <property type="molecule type" value="Genomic_DNA"/>
</dbReference>
<keyword evidence="1" id="KW-0812">Transmembrane</keyword>
<evidence type="ECO:0000313" key="3">
    <source>
        <dbReference type="Proteomes" id="UP000253606"/>
    </source>
</evidence>
<dbReference type="PANTHER" id="PTHR37314">
    <property type="entry name" value="SLR0142 PROTEIN"/>
    <property type="match status" value="1"/>
</dbReference>
<dbReference type="Proteomes" id="UP000253606">
    <property type="component" value="Chromosome"/>
</dbReference>
<sequence length="172" mass="18206">MTISMASRRWAEALTRLAAIVSFLACTSAGFYLAQSRRKSLWLFLCQAALLVPVALRPDVLANTKTLGLLSVCCALGLQNGVVTSALGISVHSTFVSGDFTSLLKGGNEKFRSGQLHDAGDYKQRVLLCVVACFSLGAFCAAVAAIAQPHSVFFLLLVPLCLAAILDSSLHS</sequence>
<keyword evidence="1" id="KW-1133">Transmembrane helix</keyword>
<dbReference type="KEGG" id="abas:ACPOL_1860"/>
<protein>
    <submittedName>
        <fullName evidence="2">Uncharacterized protein</fullName>
    </submittedName>
</protein>
<feature type="transmembrane region" description="Helical" evidence="1">
    <location>
        <begin position="13"/>
        <end position="34"/>
    </location>
</feature>
<feature type="transmembrane region" description="Helical" evidence="1">
    <location>
        <begin position="152"/>
        <end position="170"/>
    </location>
</feature>
<feature type="transmembrane region" description="Helical" evidence="1">
    <location>
        <begin position="126"/>
        <end position="146"/>
    </location>
</feature>
<dbReference type="AlphaFoldDB" id="A0A2Z5FWW9"/>
<name>A0A2Z5FWW9_9BACT</name>
<proteinExistence type="predicted"/>
<dbReference type="Pfam" id="PF06912">
    <property type="entry name" value="DUF1275"/>
    <property type="match status" value="1"/>
</dbReference>
<organism evidence="2 3">
    <name type="scientific">Acidisarcina polymorpha</name>
    <dbReference type="NCBI Taxonomy" id="2211140"/>
    <lineage>
        <taxon>Bacteria</taxon>
        <taxon>Pseudomonadati</taxon>
        <taxon>Acidobacteriota</taxon>
        <taxon>Terriglobia</taxon>
        <taxon>Terriglobales</taxon>
        <taxon>Acidobacteriaceae</taxon>
        <taxon>Acidisarcina</taxon>
    </lineage>
</organism>
<dbReference type="InterPro" id="IPR010699">
    <property type="entry name" value="DUF1275"/>
</dbReference>
<keyword evidence="3" id="KW-1185">Reference proteome</keyword>
<gene>
    <name evidence="2" type="ORF">ACPOL_1860</name>
</gene>
<evidence type="ECO:0000313" key="2">
    <source>
        <dbReference type="EMBL" id="AXC11200.1"/>
    </source>
</evidence>
<keyword evidence="1" id="KW-0472">Membrane</keyword>
<evidence type="ECO:0000256" key="1">
    <source>
        <dbReference type="SAM" id="Phobius"/>
    </source>
</evidence>